<name>A0ABP6SQ14_9ACTN</name>
<keyword evidence="2" id="KW-1185">Reference proteome</keyword>
<protein>
    <submittedName>
        <fullName evidence="1">Uncharacterized protein</fullName>
    </submittedName>
</protein>
<comment type="caution">
    <text evidence="1">The sequence shown here is derived from an EMBL/GenBank/DDBJ whole genome shotgun (WGS) entry which is preliminary data.</text>
</comment>
<accession>A0ABP6SQ14</accession>
<dbReference type="Proteomes" id="UP001501676">
    <property type="component" value="Unassembled WGS sequence"/>
</dbReference>
<organism evidence="1 2">
    <name type="scientific">Cryptosporangium minutisporangium</name>
    <dbReference type="NCBI Taxonomy" id="113569"/>
    <lineage>
        <taxon>Bacteria</taxon>
        <taxon>Bacillati</taxon>
        <taxon>Actinomycetota</taxon>
        <taxon>Actinomycetes</taxon>
        <taxon>Cryptosporangiales</taxon>
        <taxon>Cryptosporangiaceae</taxon>
        <taxon>Cryptosporangium</taxon>
    </lineage>
</organism>
<proteinExistence type="predicted"/>
<evidence type="ECO:0000313" key="1">
    <source>
        <dbReference type="EMBL" id="GAA3381977.1"/>
    </source>
</evidence>
<dbReference type="EMBL" id="BAAAYN010000001">
    <property type="protein sequence ID" value="GAA3381977.1"/>
    <property type="molecule type" value="Genomic_DNA"/>
</dbReference>
<evidence type="ECO:0000313" key="2">
    <source>
        <dbReference type="Proteomes" id="UP001501676"/>
    </source>
</evidence>
<gene>
    <name evidence="1" type="ORF">GCM10020369_02040</name>
</gene>
<sequence>MHQYQQPYRVVDAQNQGWRLTTGTGRYAPDFGFTRGLPAAVSLAELATSRGPIRPVVPAPDADRLVLLRAFRDAGDKAAVSLLVALAEVLRQAGDGTDHDTARRTLVAGAEESWESAHLTMLLGGAAMGPGTTPAGYDPAAVGTIVCVLGPWVVGSDVYVEVAQTLSAVFADYLDEDVDGRPRGWGGAADPSLQPGATGFETNGGRLLYSWLASRSRRKRAHTVGW</sequence>
<reference evidence="2" key="1">
    <citation type="journal article" date="2019" name="Int. J. Syst. Evol. Microbiol.">
        <title>The Global Catalogue of Microorganisms (GCM) 10K type strain sequencing project: providing services to taxonomists for standard genome sequencing and annotation.</title>
        <authorList>
            <consortium name="The Broad Institute Genomics Platform"/>
            <consortium name="The Broad Institute Genome Sequencing Center for Infectious Disease"/>
            <person name="Wu L."/>
            <person name="Ma J."/>
        </authorList>
    </citation>
    <scope>NUCLEOTIDE SEQUENCE [LARGE SCALE GENOMIC DNA]</scope>
    <source>
        <strain evidence="2">JCM 9458</strain>
    </source>
</reference>
<dbReference type="RefSeq" id="WP_345725986.1">
    <property type="nucleotide sequence ID" value="NZ_BAAAYN010000001.1"/>
</dbReference>